<name>D2EG11_PARA4</name>
<organism evidence="2 3">
    <name type="scientific">Candidatus Parvarchaeum acidiphilum ARMAN-4</name>
    <dbReference type="NCBI Taxonomy" id="662760"/>
    <lineage>
        <taxon>Archaea</taxon>
        <taxon>Candidatus Parvarchaeota</taxon>
        <taxon>Candidatus Parvarchaeum</taxon>
    </lineage>
</organism>
<sequence length="255" mass="29099">MGEQKIIKSFLQSFVYGLKSVSEFSSFIVFLLIFLILFVFGFFLIFKTLGLGAFLTGGLVYTPSTFNVLIGEAIFIISFFLAIFSLGALFYYKLYFLFSNNLNFFSFLKRSLVIFPKFLIATFVQTVVAILGLIVFILPGVYYGSSLMFSNFFSIYGNSTLRSAFANSKILAKNLRFESLLTFVVYLILLFIFIYFVNLSHLPEVYAALAYSVLLSYWVISYSNTIFNLADKNLNELNNKSMLYRTMKGSFNSDN</sequence>
<proteinExistence type="predicted"/>
<evidence type="ECO:0000256" key="1">
    <source>
        <dbReference type="SAM" id="Phobius"/>
    </source>
</evidence>
<accession>D2EG11</accession>
<keyword evidence="1" id="KW-0472">Membrane</keyword>
<reference evidence="2 3" key="1">
    <citation type="journal article" date="2010" name="Proc. Natl. Acad. Sci. U.S.A.">
        <title>Enigmatic, ultrasmall, uncultivated Archaea.</title>
        <authorList>
            <person name="Baker B.J."/>
            <person name="Comolli L.R."/>
            <person name="Dick G.J."/>
            <person name="Hauser L.J."/>
            <person name="Hyatt D."/>
            <person name="Dill B.D."/>
            <person name="Land M.L."/>
            <person name="Verberkmoes N.C."/>
            <person name="Hettich R.L."/>
            <person name="Banfield J.F."/>
        </authorList>
    </citation>
    <scope>NUCLEOTIDE SEQUENCE [LARGE SCALE GENOMIC DNA]</scope>
</reference>
<feature type="transmembrane region" description="Helical" evidence="1">
    <location>
        <begin position="21"/>
        <end position="46"/>
    </location>
</feature>
<evidence type="ECO:0000313" key="3">
    <source>
        <dbReference type="Proteomes" id="UP000009375"/>
    </source>
</evidence>
<dbReference type="AlphaFoldDB" id="D2EG11"/>
<keyword evidence="1" id="KW-0812">Transmembrane</keyword>
<feature type="transmembrane region" description="Helical" evidence="1">
    <location>
        <begin position="180"/>
        <end position="197"/>
    </location>
</feature>
<dbReference type="EMBL" id="GG730051">
    <property type="protein sequence ID" value="EEZ92703.1"/>
    <property type="molecule type" value="Genomic_DNA"/>
</dbReference>
<feature type="transmembrane region" description="Helical" evidence="1">
    <location>
        <begin position="209"/>
        <end position="230"/>
    </location>
</feature>
<feature type="transmembrane region" description="Helical" evidence="1">
    <location>
        <begin position="66"/>
        <end position="92"/>
    </location>
</feature>
<dbReference type="Proteomes" id="UP000009375">
    <property type="component" value="Unassembled WGS sequence"/>
</dbReference>
<gene>
    <name evidence="2" type="ORF">BJBARM4_0694</name>
</gene>
<feature type="transmembrane region" description="Helical" evidence="1">
    <location>
        <begin position="112"/>
        <end position="135"/>
    </location>
</feature>
<keyword evidence="1" id="KW-1133">Transmembrane helix</keyword>
<evidence type="ECO:0000313" key="2">
    <source>
        <dbReference type="EMBL" id="EEZ92703.1"/>
    </source>
</evidence>
<protein>
    <submittedName>
        <fullName evidence="2">Uncharacterized protein</fullName>
    </submittedName>
</protein>